<protein>
    <submittedName>
        <fullName evidence="1">Uncharacterized protein</fullName>
    </submittedName>
</protein>
<dbReference type="EMBL" id="KE647344">
    <property type="protein sequence ID" value="EQB59979.1"/>
    <property type="molecule type" value="Genomic_DNA"/>
</dbReference>
<evidence type="ECO:0000313" key="2">
    <source>
        <dbReference type="Proteomes" id="UP000053780"/>
    </source>
</evidence>
<evidence type="ECO:0000313" key="1">
    <source>
        <dbReference type="EMBL" id="EQB59979.1"/>
    </source>
</evidence>
<dbReference type="HOGENOM" id="CLU_1147465_0_0_1"/>
<dbReference type="VEuPathDB" id="MicrosporidiaDB:NAPIS_ORF02456"/>
<dbReference type="AlphaFoldDB" id="T0L647"/>
<organism evidence="1 2">
    <name type="scientific">Vairimorpha apis BRL 01</name>
    <dbReference type="NCBI Taxonomy" id="1037528"/>
    <lineage>
        <taxon>Eukaryota</taxon>
        <taxon>Fungi</taxon>
        <taxon>Fungi incertae sedis</taxon>
        <taxon>Microsporidia</taxon>
        <taxon>Nosematidae</taxon>
        <taxon>Vairimorpha</taxon>
    </lineage>
</organism>
<keyword evidence="2" id="KW-1185">Reference proteome</keyword>
<sequence length="242" mass="28905">MNILLGYIFYKNNFAIDSDNYKIKENNTEQLNINQQIDINNKATYDLYNENINVLKKCDEIKKDDLNINDKKIVENINEESLEITFYKKVNLSKKMSDFNNVNDINQNIVNDYIKNYNNLQNIIELCFNQIKENINEFINYDAFIYLFNLLEHDTINVLNGLKFLEKENDDINNIILKLDQWQSYQYKLPIFIEVLQNLMNLDFKIDCNLNPKTCQCLDKILRKNTIKYFHLEVLKIKLAIN</sequence>
<dbReference type="Proteomes" id="UP000053780">
    <property type="component" value="Unassembled WGS sequence"/>
</dbReference>
<reference evidence="1 2" key="1">
    <citation type="journal article" date="2013" name="BMC Genomics">
        <title>Genome sequencing and comparative genomics of honey bee microsporidia, Nosema apis reveal novel insights into host-parasite interactions.</title>
        <authorList>
            <person name="Chen Yp."/>
            <person name="Pettis J.S."/>
            <person name="Zhao Y."/>
            <person name="Liu X."/>
            <person name="Tallon L.J."/>
            <person name="Sadzewicz L.D."/>
            <person name="Li R."/>
            <person name="Zheng H."/>
            <person name="Huang S."/>
            <person name="Zhang X."/>
            <person name="Hamilton M.C."/>
            <person name="Pernal S.F."/>
            <person name="Melathopoulos A.P."/>
            <person name="Yan X."/>
            <person name="Evans J.D."/>
        </authorList>
    </citation>
    <scope>NUCLEOTIDE SEQUENCE [LARGE SCALE GENOMIC DNA]</scope>
    <source>
        <strain evidence="1 2">BRL 01</strain>
    </source>
</reference>
<name>T0L647_9MICR</name>
<gene>
    <name evidence="1" type="ORF">NAPIS_ORF02456</name>
</gene>
<accession>T0L647</accession>
<proteinExistence type="predicted"/>